<name>A0A918H6T7_9ACTN</name>
<comment type="caution">
    <text evidence="1">The sequence shown here is derived from an EMBL/GenBank/DDBJ whole genome shotgun (WGS) entry which is preliminary data.</text>
</comment>
<dbReference type="Proteomes" id="UP000646776">
    <property type="component" value="Unassembled WGS sequence"/>
</dbReference>
<gene>
    <name evidence="1" type="ORF">GCM10010226_12910</name>
</gene>
<organism evidence="1 2">
    <name type="scientific">Streptomyces phaeofaciens</name>
    <dbReference type="NCBI Taxonomy" id="68254"/>
    <lineage>
        <taxon>Bacteria</taxon>
        <taxon>Bacillati</taxon>
        <taxon>Actinomycetota</taxon>
        <taxon>Actinomycetes</taxon>
        <taxon>Kitasatosporales</taxon>
        <taxon>Streptomycetaceae</taxon>
        <taxon>Streptomyces</taxon>
    </lineage>
</organism>
<reference evidence="1" key="2">
    <citation type="submission" date="2020-09" db="EMBL/GenBank/DDBJ databases">
        <authorList>
            <person name="Sun Q."/>
            <person name="Ohkuma M."/>
        </authorList>
    </citation>
    <scope>NUCLEOTIDE SEQUENCE</scope>
    <source>
        <strain evidence="1">JCM 4125</strain>
    </source>
</reference>
<accession>A0A918H6T7</accession>
<dbReference type="EMBL" id="BMSA01000002">
    <property type="protein sequence ID" value="GGT37907.1"/>
    <property type="molecule type" value="Genomic_DNA"/>
</dbReference>
<keyword evidence="2" id="KW-1185">Reference proteome</keyword>
<sequence length="104" mass="10912">MVKGPVQVPLTSRVSPGEAAVMAGCKAPGLALQFTAVTWAAAAGATPVTPAAPAATATVADRTQRRRRILTTSMRIWLLLAFHYACPEKGYALTSFSQRVVSTP</sequence>
<evidence type="ECO:0000313" key="2">
    <source>
        <dbReference type="Proteomes" id="UP000646776"/>
    </source>
</evidence>
<proteinExistence type="predicted"/>
<reference evidence="1" key="1">
    <citation type="journal article" date="2014" name="Int. J. Syst. Evol. Microbiol.">
        <title>Complete genome sequence of Corynebacterium casei LMG S-19264T (=DSM 44701T), isolated from a smear-ripened cheese.</title>
        <authorList>
            <consortium name="US DOE Joint Genome Institute (JGI-PGF)"/>
            <person name="Walter F."/>
            <person name="Albersmeier A."/>
            <person name="Kalinowski J."/>
            <person name="Ruckert C."/>
        </authorList>
    </citation>
    <scope>NUCLEOTIDE SEQUENCE</scope>
    <source>
        <strain evidence="1">JCM 4125</strain>
    </source>
</reference>
<evidence type="ECO:0000313" key="1">
    <source>
        <dbReference type="EMBL" id="GGT37907.1"/>
    </source>
</evidence>
<protein>
    <submittedName>
        <fullName evidence="1">Uncharacterized protein</fullName>
    </submittedName>
</protein>
<dbReference type="AlphaFoldDB" id="A0A918H6T7"/>